<evidence type="ECO:0000313" key="2">
    <source>
        <dbReference type="Proteomes" id="UP000267821"/>
    </source>
</evidence>
<dbReference type="OrthoDB" id="5501544at2759"/>
<proteinExistence type="predicted"/>
<dbReference type="Proteomes" id="UP000267821">
    <property type="component" value="Unassembled WGS sequence"/>
</dbReference>
<accession>A0A3N4LAY6</accession>
<gene>
    <name evidence="1" type="ORF">L211DRAFT_852638</name>
</gene>
<dbReference type="EMBL" id="ML121578">
    <property type="protein sequence ID" value="RPB20030.1"/>
    <property type="molecule type" value="Genomic_DNA"/>
</dbReference>
<name>A0A3N4LAY6_9PEZI</name>
<dbReference type="InParanoid" id="A0A3N4LAY6"/>
<keyword evidence="2" id="KW-1185">Reference proteome</keyword>
<evidence type="ECO:0000313" key="1">
    <source>
        <dbReference type="EMBL" id="RPB20030.1"/>
    </source>
</evidence>
<dbReference type="AlphaFoldDB" id="A0A3N4LAY6"/>
<reference evidence="1 2" key="1">
    <citation type="journal article" date="2018" name="Nat. Ecol. Evol.">
        <title>Pezizomycetes genomes reveal the molecular basis of ectomycorrhizal truffle lifestyle.</title>
        <authorList>
            <person name="Murat C."/>
            <person name="Payen T."/>
            <person name="Noel B."/>
            <person name="Kuo A."/>
            <person name="Morin E."/>
            <person name="Chen J."/>
            <person name="Kohler A."/>
            <person name="Krizsan K."/>
            <person name="Balestrini R."/>
            <person name="Da Silva C."/>
            <person name="Montanini B."/>
            <person name="Hainaut M."/>
            <person name="Levati E."/>
            <person name="Barry K.W."/>
            <person name="Belfiori B."/>
            <person name="Cichocki N."/>
            <person name="Clum A."/>
            <person name="Dockter R.B."/>
            <person name="Fauchery L."/>
            <person name="Guy J."/>
            <person name="Iotti M."/>
            <person name="Le Tacon F."/>
            <person name="Lindquist E.A."/>
            <person name="Lipzen A."/>
            <person name="Malagnac F."/>
            <person name="Mello A."/>
            <person name="Molinier V."/>
            <person name="Miyauchi S."/>
            <person name="Poulain J."/>
            <person name="Riccioni C."/>
            <person name="Rubini A."/>
            <person name="Sitrit Y."/>
            <person name="Splivallo R."/>
            <person name="Traeger S."/>
            <person name="Wang M."/>
            <person name="Zifcakova L."/>
            <person name="Wipf D."/>
            <person name="Zambonelli A."/>
            <person name="Paolocci F."/>
            <person name="Nowrousian M."/>
            <person name="Ottonello S."/>
            <person name="Baldrian P."/>
            <person name="Spatafora J.W."/>
            <person name="Henrissat B."/>
            <person name="Nagy L.G."/>
            <person name="Aury J.M."/>
            <person name="Wincker P."/>
            <person name="Grigoriev I.V."/>
            <person name="Bonfante P."/>
            <person name="Martin F.M."/>
        </authorList>
    </citation>
    <scope>NUCLEOTIDE SEQUENCE [LARGE SCALE GENOMIC DNA]</scope>
    <source>
        <strain evidence="1 2">ATCC MYA-4762</strain>
    </source>
</reference>
<sequence length="229" mass="25298">MKGVWEVKKNKVLKREKSDWKYKEAAKPYLKSLLIPSLNVVAANPTVLIMKAIFHSLLTLIRKEVFTAKVILVGYKKSSYWSIDLDYAYGYANTDSTSTPPSASYWIANIAVKIKQIAVEIEAEIPGGIGELQSGKTIKPATSRVYVGKVQVLSQKEVDKSIAKVIKKKEGEQAAAIKRTERATAKKRSEEAKAMREAEYKVACNAVLASGLPKPKKPRASTNLKTGLE</sequence>
<protein>
    <submittedName>
        <fullName evidence="1">Uncharacterized protein</fullName>
    </submittedName>
</protein>
<organism evidence="1 2">
    <name type="scientific">Terfezia boudieri ATCC MYA-4762</name>
    <dbReference type="NCBI Taxonomy" id="1051890"/>
    <lineage>
        <taxon>Eukaryota</taxon>
        <taxon>Fungi</taxon>
        <taxon>Dikarya</taxon>
        <taxon>Ascomycota</taxon>
        <taxon>Pezizomycotina</taxon>
        <taxon>Pezizomycetes</taxon>
        <taxon>Pezizales</taxon>
        <taxon>Pezizaceae</taxon>
        <taxon>Terfezia</taxon>
    </lineage>
</organism>